<feature type="domain" description="PIN" evidence="9">
    <location>
        <begin position="5"/>
        <end position="126"/>
    </location>
</feature>
<dbReference type="SUPFAM" id="SSF88723">
    <property type="entry name" value="PIN domain-like"/>
    <property type="match status" value="1"/>
</dbReference>
<feature type="binding site" evidence="8">
    <location>
        <position position="99"/>
    </location>
    <ligand>
        <name>Mg(2+)</name>
        <dbReference type="ChEBI" id="CHEBI:18420"/>
    </ligand>
</feature>
<comment type="similarity">
    <text evidence="7 8">Belongs to the PINc/VapC protein family.</text>
</comment>
<dbReference type="PANTHER" id="PTHR33653">
    <property type="entry name" value="RIBONUCLEASE VAPC2"/>
    <property type="match status" value="1"/>
</dbReference>
<dbReference type="InterPro" id="IPR022907">
    <property type="entry name" value="VapC_family"/>
</dbReference>
<dbReference type="InterPro" id="IPR029060">
    <property type="entry name" value="PIN-like_dom_sf"/>
</dbReference>
<dbReference type="OrthoDB" id="9796690at2"/>
<dbReference type="InterPro" id="IPR002716">
    <property type="entry name" value="PIN_dom"/>
</dbReference>
<evidence type="ECO:0000256" key="5">
    <source>
        <dbReference type="ARBA" id="ARBA00022801"/>
    </source>
</evidence>
<feature type="binding site" evidence="8">
    <location>
        <position position="8"/>
    </location>
    <ligand>
        <name>Mg(2+)</name>
        <dbReference type="ChEBI" id="CHEBI:18420"/>
    </ligand>
</feature>
<dbReference type="Proteomes" id="UP000248021">
    <property type="component" value="Unassembled WGS sequence"/>
</dbReference>
<proteinExistence type="inferred from homology"/>
<dbReference type="EC" id="3.1.-.-" evidence="8"/>
<sequence length="141" mass="15438">MAALYLLDTNILIAAMKGRPEVRRRLEAEPMNALRLSAIVLGELEFGAEKSAYGERNRARLAALTQRLALIGIDHDTTRHYARVRAGLELKGTPIGANDTWIAAQALAIDATLVTDNEREFERVPGLAVENWLANSGSLSQ</sequence>
<dbReference type="GO" id="GO:0016787">
    <property type="term" value="F:hydrolase activity"/>
    <property type="evidence" value="ECO:0007669"/>
    <property type="project" value="UniProtKB-KW"/>
</dbReference>
<dbReference type="EMBL" id="QJJK01000019">
    <property type="protein sequence ID" value="PXW51660.1"/>
    <property type="molecule type" value="Genomic_DNA"/>
</dbReference>
<dbReference type="PANTHER" id="PTHR33653:SF1">
    <property type="entry name" value="RIBONUCLEASE VAPC2"/>
    <property type="match status" value="1"/>
</dbReference>
<evidence type="ECO:0000256" key="7">
    <source>
        <dbReference type="ARBA" id="ARBA00038093"/>
    </source>
</evidence>
<dbReference type="GO" id="GO:0004519">
    <property type="term" value="F:endonuclease activity"/>
    <property type="evidence" value="ECO:0007669"/>
    <property type="project" value="UniProtKB-KW"/>
</dbReference>
<keyword evidence="8" id="KW-0800">Toxin</keyword>
<dbReference type="HAMAP" id="MF_00265">
    <property type="entry name" value="VapC_Nob1"/>
    <property type="match status" value="1"/>
</dbReference>
<name>A0A2V3TTI4_9HYPH</name>
<organism evidence="10 11">
    <name type="scientific">Chelatococcus asaccharovorans</name>
    <dbReference type="NCBI Taxonomy" id="28210"/>
    <lineage>
        <taxon>Bacteria</taxon>
        <taxon>Pseudomonadati</taxon>
        <taxon>Pseudomonadota</taxon>
        <taxon>Alphaproteobacteria</taxon>
        <taxon>Hyphomicrobiales</taxon>
        <taxon>Chelatococcaceae</taxon>
        <taxon>Chelatococcus</taxon>
    </lineage>
</organism>
<dbReference type="InterPro" id="IPR050556">
    <property type="entry name" value="Type_II_TA_system_RNase"/>
</dbReference>
<keyword evidence="6 8" id="KW-0460">Magnesium</keyword>
<evidence type="ECO:0000259" key="9">
    <source>
        <dbReference type="Pfam" id="PF01850"/>
    </source>
</evidence>
<dbReference type="GO" id="GO:0090729">
    <property type="term" value="F:toxin activity"/>
    <property type="evidence" value="ECO:0007669"/>
    <property type="project" value="UniProtKB-KW"/>
</dbReference>
<keyword evidence="5 8" id="KW-0378">Hydrolase</keyword>
<comment type="function">
    <text evidence="8">Toxic component of a toxin-antitoxin (TA) system. An RNase.</text>
</comment>
<dbReference type="AlphaFoldDB" id="A0A2V3TTI4"/>
<keyword evidence="3 8" id="KW-0540">Nuclease</keyword>
<comment type="caution">
    <text evidence="10">The sequence shown here is derived from an EMBL/GenBank/DDBJ whole genome shotgun (WGS) entry which is preliminary data.</text>
</comment>
<evidence type="ECO:0000256" key="3">
    <source>
        <dbReference type="ARBA" id="ARBA00022722"/>
    </source>
</evidence>
<evidence type="ECO:0000313" key="11">
    <source>
        <dbReference type="Proteomes" id="UP000248021"/>
    </source>
</evidence>
<keyword evidence="10" id="KW-0255">Endonuclease</keyword>
<dbReference type="RefSeq" id="WP_110378322.1">
    <property type="nucleotide sequence ID" value="NZ_JAHBRY010000005.1"/>
</dbReference>
<evidence type="ECO:0000313" key="10">
    <source>
        <dbReference type="EMBL" id="PXW51660.1"/>
    </source>
</evidence>
<dbReference type="GO" id="GO:0000287">
    <property type="term" value="F:magnesium ion binding"/>
    <property type="evidence" value="ECO:0007669"/>
    <property type="project" value="UniProtKB-UniRule"/>
</dbReference>
<gene>
    <name evidence="8" type="primary">vapC</name>
    <name evidence="10" type="ORF">C7450_11999</name>
</gene>
<protein>
    <recommendedName>
        <fullName evidence="8">Ribonuclease VapC</fullName>
        <shortName evidence="8">RNase VapC</shortName>
        <ecNumber evidence="8">3.1.-.-</ecNumber>
    </recommendedName>
    <alternativeName>
        <fullName evidence="8">Toxin VapC</fullName>
    </alternativeName>
</protein>
<reference evidence="10 11" key="1">
    <citation type="submission" date="2018-05" db="EMBL/GenBank/DDBJ databases">
        <title>Genomic Encyclopedia of Type Strains, Phase IV (KMG-IV): sequencing the most valuable type-strain genomes for metagenomic binning, comparative biology and taxonomic classification.</title>
        <authorList>
            <person name="Goeker M."/>
        </authorList>
    </citation>
    <scope>NUCLEOTIDE SEQUENCE [LARGE SCALE GENOMIC DNA]</scope>
    <source>
        <strain evidence="10 11">DSM 6462</strain>
    </source>
</reference>
<keyword evidence="4 8" id="KW-0479">Metal-binding</keyword>
<dbReference type="Gene3D" id="3.40.50.1010">
    <property type="entry name" value="5'-nuclease"/>
    <property type="match status" value="1"/>
</dbReference>
<evidence type="ECO:0000256" key="2">
    <source>
        <dbReference type="ARBA" id="ARBA00022649"/>
    </source>
</evidence>
<evidence type="ECO:0000256" key="6">
    <source>
        <dbReference type="ARBA" id="ARBA00022842"/>
    </source>
</evidence>
<dbReference type="GO" id="GO:0004540">
    <property type="term" value="F:RNA nuclease activity"/>
    <property type="evidence" value="ECO:0007669"/>
    <property type="project" value="InterPro"/>
</dbReference>
<accession>A0A2V3TTI4</accession>
<evidence type="ECO:0000256" key="8">
    <source>
        <dbReference type="HAMAP-Rule" id="MF_00265"/>
    </source>
</evidence>
<evidence type="ECO:0000256" key="1">
    <source>
        <dbReference type="ARBA" id="ARBA00001946"/>
    </source>
</evidence>
<comment type="cofactor">
    <cofactor evidence="1 8">
        <name>Mg(2+)</name>
        <dbReference type="ChEBI" id="CHEBI:18420"/>
    </cofactor>
</comment>
<dbReference type="Pfam" id="PF01850">
    <property type="entry name" value="PIN"/>
    <property type="match status" value="1"/>
</dbReference>
<evidence type="ECO:0000256" key="4">
    <source>
        <dbReference type="ARBA" id="ARBA00022723"/>
    </source>
</evidence>
<keyword evidence="2 8" id="KW-1277">Toxin-antitoxin system</keyword>
<keyword evidence="11" id="KW-1185">Reference proteome</keyword>